<feature type="transmembrane region" description="Helical" evidence="1">
    <location>
        <begin position="29"/>
        <end position="45"/>
    </location>
</feature>
<feature type="transmembrane region" description="Helical" evidence="1">
    <location>
        <begin position="65"/>
        <end position="84"/>
    </location>
</feature>
<proteinExistence type="predicted"/>
<sequence length="91" mass="9592">MELQSWHLVVVVALAAAAVWAVRVAGQRALAVLAVAFVLVSGWLLNTLVLDEAYLEPDLNSRLDAALLIAAPALIGVGLGVLAVRRRRSAP</sequence>
<keyword evidence="1" id="KW-1133">Transmembrane helix</keyword>
<keyword evidence="1" id="KW-0472">Membrane</keyword>
<gene>
    <name evidence="2" type="ORF">BKA14_000761</name>
</gene>
<comment type="caution">
    <text evidence="2">The sequence shown here is derived from an EMBL/GenBank/DDBJ whole genome shotgun (WGS) entry which is preliminary data.</text>
</comment>
<evidence type="ECO:0000256" key="1">
    <source>
        <dbReference type="SAM" id="Phobius"/>
    </source>
</evidence>
<keyword evidence="3" id="KW-1185">Reference proteome</keyword>
<dbReference type="Proteomes" id="UP000542742">
    <property type="component" value="Unassembled WGS sequence"/>
</dbReference>
<protein>
    <submittedName>
        <fullName evidence="2">Uncharacterized protein</fullName>
    </submittedName>
</protein>
<keyword evidence="1" id="KW-0812">Transmembrane</keyword>
<reference evidence="2 3" key="1">
    <citation type="submission" date="2020-08" db="EMBL/GenBank/DDBJ databases">
        <title>Sequencing the genomes of 1000 actinobacteria strains.</title>
        <authorList>
            <person name="Klenk H.-P."/>
        </authorList>
    </citation>
    <scope>NUCLEOTIDE SEQUENCE [LARGE SCALE GENOMIC DNA]</scope>
    <source>
        <strain evidence="2 3">DSM 45518</strain>
    </source>
</reference>
<feature type="transmembrane region" description="Helical" evidence="1">
    <location>
        <begin position="6"/>
        <end position="22"/>
    </location>
</feature>
<evidence type="ECO:0000313" key="2">
    <source>
        <dbReference type="EMBL" id="MBB4690613.1"/>
    </source>
</evidence>
<dbReference type="RefSeq" id="WP_184949550.1">
    <property type="nucleotide sequence ID" value="NZ_BOMC01000015.1"/>
</dbReference>
<accession>A0A7W7CLB4</accession>
<evidence type="ECO:0000313" key="3">
    <source>
        <dbReference type="Proteomes" id="UP000542742"/>
    </source>
</evidence>
<dbReference type="EMBL" id="JACHMF010000001">
    <property type="protein sequence ID" value="MBB4690613.1"/>
    <property type="molecule type" value="Genomic_DNA"/>
</dbReference>
<dbReference type="AlphaFoldDB" id="A0A7W7CLB4"/>
<name>A0A7W7CLB4_9ACTN</name>
<organism evidence="2 3">
    <name type="scientific">Paractinoplanes abujensis</name>
    <dbReference type="NCBI Taxonomy" id="882441"/>
    <lineage>
        <taxon>Bacteria</taxon>
        <taxon>Bacillati</taxon>
        <taxon>Actinomycetota</taxon>
        <taxon>Actinomycetes</taxon>
        <taxon>Micromonosporales</taxon>
        <taxon>Micromonosporaceae</taxon>
        <taxon>Paractinoplanes</taxon>
    </lineage>
</organism>